<reference evidence="1 2" key="1">
    <citation type="submission" date="2020-04" db="EMBL/GenBank/DDBJ databases">
        <authorList>
            <person name="Laetsch R D."/>
            <person name="Stevens L."/>
            <person name="Kumar S."/>
            <person name="Blaxter L. M."/>
        </authorList>
    </citation>
    <scope>NUCLEOTIDE SEQUENCE [LARGE SCALE GENOMIC DNA]</scope>
</reference>
<organism evidence="1 2">
    <name type="scientific">Caenorhabditis bovis</name>
    <dbReference type="NCBI Taxonomy" id="2654633"/>
    <lineage>
        <taxon>Eukaryota</taxon>
        <taxon>Metazoa</taxon>
        <taxon>Ecdysozoa</taxon>
        <taxon>Nematoda</taxon>
        <taxon>Chromadorea</taxon>
        <taxon>Rhabditida</taxon>
        <taxon>Rhabditina</taxon>
        <taxon>Rhabditomorpha</taxon>
        <taxon>Rhabditoidea</taxon>
        <taxon>Rhabditidae</taxon>
        <taxon>Peloderinae</taxon>
        <taxon>Caenorhabditis</taxon>
    </lineage>
</organism>
<accession>A0A8S1FA62</accession>
<evidence type="ECO:0000313" key="1">
    <source>
        <dbReference type="EMBL" id="CAB3409094.1"/>
    </source>
</evidence>
<dbReference type="AlphaFoldDB" id="A0A8S1FA62"/>
<dbReference type="EMBL" id="CADEPM010000008">
    <property type="protein sequence ID" value="CAB3409094.1"/>
    <property type="molecule type" value="Genomic_DNA"/>
</dbReference>
<dbReference type="Proteomes" id="UP000494206">
    <property type="component" value="Unassembled WGS sequence"/>
</dbReference>
<gene>
    <name evidence="1" type="ORF">CBOVIS_LOCUS10787</name>
</gene>
<evidence type="ECO:0000313" key="2">
    <source>
        <dbReference type="Proteomes" id="UP000494206"/>
    </source>
</evidence>
<comment type="caution">
    <text evidence="1">The sequence shown here is derived from an EMBL/GenBank/DDBJ whole genome shotgun (WGS) entry which is preliminary data.</text>
</comment>
<name>A0A8S1FA62_9PELO</name>
<keyword evidence="2" id="KW-1185">Reference proteome</keyword>
<proteinExistence type="predicted"/>
<sequence>MKEPDLHRHYGSSTEFKVISQVKVAVLFATAEILNTDNEVFQKTIGEQTINAGTCTNQEIQHQYQQCEPNYSQNYQESCERGTGMDTVLDNTYYNAPYDHQQYMSNEKPNAFNSYQPVETRSFGTTTTMYENVRHAGTSMVNDDSYWRDIETQTTAYAPSHSLYNNWSNE</sequence>
<protein>
    <submittedName>
        <fullName evidence="1">Uncharacterized protein</fullName>
    </submittedName>
</protein>